<organism evidence="2 3">
    <name type="scientific">Paucibacter sediminis</name>
    <dbReference type="NCBI Taxonomy" id="3019553"/>
    <lineage>
        <taxon>Bacteria</taxon>
        <taxon>Pseudomonadati</taxon>
        <taxon>Pseudomonadota</taxon>
        <taxon>Betaproteobacteria</taxon>
        <taxon>Burkholderiales</taxon>
        <taxon>Sphaerotilaceae</taxon>
        <taxon>Roseateles</taxon>
    </lineage>
</organism>
<accession>A0AA95NE03</accession>
<sequence length="465" mass="51040">MRRLLAFLSLALLGGCAGFSADGGFGPVQLSARTHLDKELRWARSDAERAAIQQRVAELLTRPLDAEAAVQLALLNNRGLQASFHELGISEADFVQAGRLPNPGLSLASLQRGDEHELERGLHLNLARLLALPWAGQLEARRFEQSKQRVALEVLSLAAETRKAWIEAVAAEQARRYAGQVMEAAEAGAELARRMAQVGNFNALQRAREQGFYADAALGLARAEQQQRARRERLTRLLGLWGEQATRLALPERLPELPAQADELPEIERIGMARRLDVQGARLASEALARQLGLSRVTRLVNVLELGLVRNSSNQAPTQRGWELSLELPLFDWGQARVQRAESQYLQALERVAETAINARSELREAYGNYRSAHAIAQHHLQEIVPLRQRIAEENLLRYNGMLIGVFELLADTRAQIASVASAIDAQRDFWLAKADLDQALLGKPGLAQAGAITATPAAADSGGH</sequence>
<gene>
    <name evidence="2" type="ORF">PFX98_15940</name>
</gene>
<evidence type="ECO:0000313" key="2">
    <source>
        <dbReference type="EMBL" id="WIT10398.1"/>
    </source>
</evidence>
<dbReference type="SUPFAM" id="SSF56954">
    <property type="entry name" value="Outer membrane efflux proteins (OEP)"/>
    <property type="match status" value="1"/>
</dbReference>
<keyword evidence="1" id="KW-0732">Signal</keyword>
<evidence type="ECO:0000313" key="3">
    <source>
        <dbReference type="Proteomes" id="UP001177769"/>
    </source>
</evidence>
<protein>
    <submittedName>
        <fullName evidence="2">TolC family protein</fullName>
    </submittedName>
</protein>
<dbReference type="AlphaFoldDB" id="A0AA95NE03"/>
<dbReference type="RefSeq" id="WP_285231466.1">
    <property type="nucleotide sequence ID" value="NZ_CP116346.1"/>
</dbReference>
<dbReference type="InterPro" id="IPR010131">
    <property type="entry name" value="MdtP/NodT-like"/>
</dbReference>
<name>A0AA95NE03_9BURK</name>
<dbReference type="PANTHER" id="PTHR30203:SF24">
    <property type="entry name" value="BLR4935 PROTEIN"/>
    <property type="match status" value="1"/>
</dbReference>
<dbReference type="PROSITE" id="PS51257">
    <property type="entry name" value="PROKAR_LIPOPROTEIN"/>
    <property type="match status" value="1"/>
</dbReference>
<feature type="signal peptide" evidence="1">
    <location>
        <begin position="1"/>
        <end position="21"/>
    </location>
</feature>
<evidence type="ECO:0000256" key="1">
    <source>
        <dbReference type="SAM" id="SignalP"/>
    </source>
</evidence>
<dbReference type="PANTHER" id="PTHR30203">
    <property type="entry name" value="OUTER MEMBRANE CATION EFFLUX PROTEIN"/>
    <property type="match status" value="1"/>
</dbReference>
<dbReference type="KEGG" id="pais:PFX98_15940"/>
<dbReference type="GO" id="GO:0015562">
    <property type="term" value="F:efflux transmembrane transporter activity"/>
    <property type="evidence" value="ECO:0007669"/>
    <property type="project" value="InterPro"/>
</dbReference>
<dbReference type="Gene3D" id="1.20.1600.10">
    <property type="entry name" value="Outer membrane efflux proteins (OEP)"/>
    <property type="match status" value="1"/>
</dbReference>
<keyword evidence="3" id="KW-1185">Reference proteome</keyword>
<proteinExistence type="predicted"/>
<feature type="chain" id="PRO_5041657941" evidence="1">
    <location>
        <begin position="22"/>
        <end position="465"/>
    </location>
</feature>
<dbReference type="EMBL" id="CP116346">
    <property type="protein sequence ID" value="WIT10398.1"/>
    <property type="molecule type" value="Genomic_DNA"/>
</dbReference>
<reference evidence="2" key="1">
    <citation type="submission" date="2023-01" db="EMBL/GenBank/DDBJ databases">
        <title>Whole genome sequence of Paucibacter sp. S2-9 isolated from pond sediment.</title>
        <authorList>
            <person name="Jung J.Y."/>
        </authorList>
    </citation>
    <scope>NUCLEOTIDE SEQUENCE</scope>
    <source>
        <strain evidence="2">S2-9</strain>
    </source>
</reference>
<dbReference type="Proteomes" id="UP001177769">
    <property type="component" value="Chromosome"/>
</dbReference>